<evidence type="ECO:0000313" key="13">
    <source>
        <dbReference type="Proteomes" id="UP000434044"/>
    </source>
</evidence>
<dbReference type="InterPro" id="IPR003594">
    <property type="entry name" value="HATPase_dom"/>
</dbReference>
<dbReference type="EC" id="2.7.13.3" evidence="2"/>
<dbReference type="InterPro" id="IPR036097">
    <property type="entry name" value="HisK_dim/P_sf"/>
</dbReference>
<accession>A0A6N8E9W2</accession>
<feature type="domain" description="Response regulatory" evidence="9">
    <location>
        <begin position="834"/>
        <end position="945"/>
    </location>
</feature>
<feature type="modified residue" description="4-aspartylphosphate" evidence="6">
    <location>
        <position position="883"/>
    </location>
</feature>
<name>A0A6N8E9W2_9GAMM</name>
<dbReference type="PANTHER" id="PTHR43047:SF72">
    <property type="entry name" value="OSMOSENSING HISTIDINE PROTEIN KINASE SLN1"/>
    <property type="match status" value="1"/>
</dbReference>
<feature type="domain" description="Histidine kinase" evidence="8">
    <location>
        <begin position="593"/>
        <end position="811"/>
    </location>
</feature>
<gene>
    <name evidence="12" type="ORF">GJ668_08210</name>
</gene>
<comment type="caution">
    <text evidence="12">The sequence shown here is derived from an EMBL/GenBank/DDBJ whole genome shotgun (WGS) entry which is preliminary data.</text>
</comment>
<dbReference type="Gene3D" id="1.10.287.130">
    <property type="match status" value="1"/>
</dbReference>
<comment type="catalytic activity">
    <reaction evidence="1">
        <text>ATP + protein L-histidine = ADP + protein N-phospho-L-histidine.</text>
        <dbReference type="EC" id="2.7.13.3"/>
    </reaction>
</comment>
<dbReference type="InterPro" id="IPR036890">
    <property type="entry name" value="HATPase_C_sf"/>
</dbReference>
<evidence type="ECO:0000313" key="12">
    <source>
        <dbReference type="EMBL" id="MTW21082.1"/>
    </source>
</evidence>
<dbReference type="SMART" id="SM00388">
    <property type="entry name" value="HisKA"/>
    <property type="match status" value="1"/>
</dbReference>
<dbReference type="InterPro" id="IPR013656">
    <property type="entry name" value="PAS_4"/>
</dbReference>
<dbReference type="SMART" id="SM00448">
    <property type="entry name" value="REC"/>
    <property type="match status" value="1"/>
</dbReference>
<dbReference type="SMART" id="SM00091">
    <property type="entry name" value="PAS"/>
    <property type="match status" value="4"/>
</dbReference>
<dbReference type="CDD" id="cd00075">
    <property type="entry name" value="HATPase"/>
    <property type="match status" value="1"/>
</dbReference>
<sequence length="945" mass="104527">MARPFDETILHVGTSTNEKRCFTNKVLEVAKEEPHVLNEALIAMNAQLTEKIRELEEINDDLNNLLVSSEVPTLFLDPRLCIRRWTPATDVLLRLGPSDVGRPLKDLGWGFEDPDLLDDATLVLAGAAVEPREVHSEQGHWYLRRLLPYCTKTTPINGVVITFSEMTARKHAELALADSERTLRQVTDALPALIARVDASLCYRFNNAAYERWFGLDRAEILGKPVAEILGREAFELVRPRMERALAGEGIAFDAWLPYQGAGTRCCQVEYIPDRQENGRVTGFFVLVVDITERRRNEETIERLNAENRARAAELRAVFEAAPVGIYLGRDRECRNMDMNRAGAEILRLPEHTNPSLSGPDATALAFRVFHAGRELASAELPMQRAARTGESVHSFEEDVLFADGEVKHLIASAAPLRNETGDVYGCVGILADVTRATQAEWRYRDTLERLKLHVDKSPVASMEWSADTAILRWSPAAERVFGWTEAEALNRSLHALGLFPEEEREPFADMIDALVEGQVEHNHCLHLNQRRNGTTIWCEWYNSVLRDSDGRLVSVLSLALDVSEQQALQTNLREQTEQLAEIDRRKNTFLAMLGHELRNPLAPMRHALDRLALGNRDQATLDWAYGVIDRQSRHLERLVHDLLDVARITRGSIELQPARQDLGALVREALEVVEREVRTRGHELVLDLPADPVPVRGDATRLVQVLSNVLHNAVKYTDPGGRIGVTLTRHEDTARIMVEDNGQGISAETIPSLFEPFVQGPRSLARAEGGLGLGLTLVKNLVGLHGGRVAVHSAGVGLGSRVTLTFPLAAEPPAEMTAAVDNVPGRTAAVRRRVLVVDDSPEVVEATSELLVALGHAVSGALSGGEALEAVPQVRPDLILLDIGLPDLDGIEVARRLAELPERQGFRLVAVSGYAAIALGKEADLFDAHLLKPVGLADLRRILE</sequence>
<reference evidence="12 13" key="1">
    <citation type="submission" date="2019-11" db="EMBL/GenBank/DDBJ databases">
        <title>Whole-genome sequence of the anaerobic purple sulfur bacterium Allochromatium palmeri DSM 15591.</title>
        <authorList>
            <person name="Kyndt J.A."/>
            <person name="Meyer T.E."/>
        </authorList>
    </citation>
    <scope>NUCLEOTIDE SEQUENCE [LARGE SCALE GENOMIC DNA]</scope>
    <source>
        <strain evidence="12 13">DSM 15591</strain>
    </source>
</reference>
<dbReference type="CDD" id="cd00082">
    <property type="entry name" value="HisKA"/>
    <property type="match status" value="1"/>
</dbReference>
<dbReference type="Pfam" id="PF02518">
    <property type="entry name" value="HATPase_c"/>
    <property type="match status" value="1"/>
</dbReference>
<dbReference type="SUPFAM" id="SSF47384">
    <property type="entry name" value="Homodimeric domain of signal transducing histidine kinase"/>
    <property type="match status" value="1"/>
</dbReference>
<dbReference type="InterPro" id="IPR035965">
    <property type="entry name" value="PAS-like_dom_sf"/>
</dbReference>
<evidence type="ECO:0000256" key="6">
    <source>
        <dbReference type="PROSITE-ProRule" id="PRU00169"/>
    </source>
</evidence>
<dbReference type="NCBIfam" id="TIGR00229">
    <property type="entry name" value="sensory_box"/>
    <property type="match status" value="2"/>
</dbReference>
<dbReference type="InterPro" id="IPR000700">
    <property type="entry name" value="PAS-assoc_C"/>
</dbReference>
<dbReference type="SUPFAM" id="SSF55874">
    <property type="entry name" value="ATPase domain of HSP90 chaperone/DNA topoisomerase II/histidine kinase"/>
    <property type="match status" value="1"/>
</dbReference>
<organism evidence="12 13">
    <name type="scientific">Allochromatium palmeri</name>
    <dbReference type="NCBI Taxonomy" id="231048"/>
    <lineage>
        <taxon>Bacteria</taxon>
        <taxon>Pseudomonadati</taxon>
        <taxon>Pseudomonadota</taxon>
        <taxon>Gammaproteobacteria</taxon>
        <taxon>Chromatiales</taxon>
        <taxon>Chromatiaceae</taxon>
        <taxon>Allochromatium</taxon>
    </lineage>
</organism>
<feature type="domain" description="PAC" evidence="11">
    <location>
        <begin position="394"/>
        <end position="446"/>
    </location>
</feature>
<dbReference type="GO" id="GO:0000155">
    <property type="term" value="F:phosphorelay sensor kinase activity"/>
    <property type="evidence" value="ECO:0007669"/>
    <property type="project" value="InterPro"/>
</dbReference>
<feature type="domain" description="PAC" evidence="11">
    <location>
        <begin position="251"/>
        <end position="303"/>
    </location>
</feature>
<feature type="domain" description="PAC" evidence="11">
    <location>
        <begin position="522"/>
        <end position="575"/>
    </location>
</feature>
<dbReference type="SMART" id="SM00086">
    <property type="entry name" value="PAC"/>
    <property type="match status" value="2"/>
</dbReference>
<dbReference type="EMBL" id="WNKT01000013">
    <property type="protein sequence ID" value="MTW21082.1"/>
    <property type="molecule type" value="Genomic_DNA"/>
</dbReference>
<dbReference type="InterPro" id="IPR005467">
    <property type="entry name" value="His_kinase_dom"/>
</dbReference>
<dbReference type="InterPro" id="IPR001610">
    <property type="entry name" value="PAC"/>
</dbReference>
<keyword evidence="5" id="KW-0418">Kinase</keyword>
<evidence type="ECO:0000259" key="8">
    <source>
        <dbReference type="PROSITE" id="PS50109"/>
    </source>
</evidence>
<evidence type="ECO:0000259" key="10">
    <source>
        <dbReference type="PROSITE" id="PS50112"/>
    </source>
</evidence>
<keyword evidence="3 6" id="KW-0597">Phosphoprotein</keyword>
<evidence type="ECO:0000256" key="2">
    <source>
        <dbReference type="ARBA" id="ARBA00012438"/>
    </source>
</evidence>
<proteinExistence type="predicted"/>
<dbReference type="Gene3D" id="3.30.565.10">
    <property type="entry name" value="Histidine kinase-like ATPase, C-terminal domain"/>
    <property type="match status" value="1"/>
</dbReference>
<dbReference type="Pfam" id="PF08448">
    <property type="entry name" value="PAS_4"/>
    <property type="match status" value="3"/>
</dbReference>
<dbReference type="Proteomes" id="UP000434044">
    <property type="component" value="Unassembled WGS sequence"/>
</dbReference>
<dbReference type="PROSITE" id="PS50109">
    <property type="entry name" value="HIS_KIN"/>
    <property type="match status" value="1"/>
</dbReference>
<evidence type="ECO:0000256" key="5">
    <source>
        <dbReference type="ARBA" id="ARBA00022777"/>
    </source>
</evidence>
<dbReference type="InterPro" id="IPR000014">
    <property type="entry name" value="PAS"/>
</dbReference>
<dbReference type="GO" id="GO:0005886">
    <property type="term" value="C:plasma membrane"/>
    <property type="evidence" value="ECO:0007669"/>
    <property type="project" value="UniProtKB-ARBA"/>
</dbReference>
<dbReference type="FunFam" id="3.30.565.10:FF:000006">
    <property type="entry name" value="Sensor histidine kinase WalK"/>
    <property type="match status" value="1"/>
</dbReference>
<dbReference type="PROSITE" id="PS50110">
    <property type="entry name" value="RESPONSE_REGULATORY"/>
    <property type="match status" value="1"/>
</dbReference>
<dbReference type="Pfam" id="PF00072">
    <property type="entry name" value="Response_reg"/>
    <property type="match status" value="1"/>
</dbReference>
<dbReference type="PRINTS" id="PR00344">
    <property type="entry name" value="BCTRLSENSOR"/>
</dbReference>
<evidence type="ECO:0000256" key="1">
    <source>
        <dbReference type="ARBA" id="ARBA00000085"/>
    </source>
</evidence>
<dbReference type="Pfam" id="PF13596">
    <property type="entry name" value="PAS_10"/>
    <property type="match status" value="1"/>
</dbReference>
<keyword evidence="7" id="KW-0175">Coiled coil</keyword>
<dbReference type="PROSITE" id="PS50112">
    <property type="entry name" value="PAS"/>
    <property type="match status" value="2"/>
</dbReference>
<dbReference type="SUPFAM" id="SSF55785">
    <property type="entry name" value="PYP-like sensor domain (PAS domain)"/>
    <property type="match status" value="3"/>
</dbReference>
<evidence type="ECO:0000256" key="3">
    <source>
        <dbReference type="ARBA" id="ARBA00022553"/>
    </source>
</evidence>
<dbReference type="CDD" id="cd00130">
    <property type="entry name" value="PAS"/>
    <property type="match status" value="2"/>
</dbReference>
<dbReference type="InterPro" id="IPR001789">
    <property type="entry name" value="Sig_transdc_resp-reg_receiver"/>
</dbReference>
<dbReference type="Gene3D" id="3.40.50.2300">
    <property type="match status" value="1"/>
</dbReference>
<dbReference type="SMART" id="SM00387">
    <property type="entry name" value="HATPase_c"/>
    <property type="match status" value="1"/>
</dbReference>
<feature type="coiled-coil region" evidence="7">
    <location>
        <begin position="38"/>
        <end position="68"/>
    </location>
</feature>
<feature type="domain" description="PAS" evidence="10">
    <location>
        <begin position="179"/>
        <end position="249"/>
    </location>
</feature>
<evidence type="ECO:0000256" key="7">
    <source>
        <dbReference type="SAM" id="Coils"/>
    </source>
</evidence>
<feature type="domain" description="PAS" evidence="10">
    <location>
        <begin position="447"/>
        <end position="519"/>
    </location>
</feature>
<keyword evidence="13" id="KW-1185">Reference proteome</keyword>
<protein>
    <recommendedName>
        <fullName evidence="2">histidine kinase</fullName>
        <ecNumber evidence="2">2.7.13.3</ecNumber>
    </recommendedName>
</protein>
<dbReference type="PANTHER" id="PTHR43047">
    <property type="entry name" value="TWO-COMPONENT HISTIDINE PROTEIN KINASE"/>
    <property type="match status" value="1"/>
</dbReference>
<evidence type="ECO:0000256" key="4">
    <source>
        <dbReference type="ARBA" id="ARBA00022679"/>
    </source>
</evidence>
<dbReference type="GO" id="GO:0009927">
    <property type="term" value="F:histidine phosphotransfer kinase activity"/>
    <property type="evidence" value="ECO:0007669"/>
    <property type="project" value="TreeGrafter"/>
</dbReference>
<dbReference type="Pfam" id="PF00512">
    <property type="entry name" value="HisKA"/>
    <property type="match status" value="1"/>
</dbReference>
<evidence type="ECO:0000259" key="11">
    <source>
        <dbReference type="PROSITE" id="PS50113"/>
    </source>
</evidence>
<dbReference type="SUPFAM" id="SSF52172">
    <property type="entry name" value="CheY-like"/>
    <property type="match status" value="1"/>
</dbReference>
<keyword evidence="4" id="KW-0808">Transferase</keyword>
<dbReference type="InterPro" id="IPR011006">
    <property type="entry name" value="CheY-like_superfamily"/>
</dbReference>
<dbReference type="InterPro" id="IPR003661">
    <property type="entry name" value="HisK_dim/P_dom"/>
</dbReference>
<dbReference type="InterPro" id="IPR004358">
    <property type="entry name" value="Sig_transdc_His_kin-like_C"/>
</dbReference>
<dbReference type="AlphaFoldDB" id="A0A6N8E9W2"/>
<dbReference type="OrthoDB" id="8573350at2"/>
<evidence type="ECO:0000259" key="9">
    <source>
        <dbReference type="PROSITE" id="PS50110"/>
    </source>
</evidence>
<dbReference type="Gene3D" id="3.30.450.20">
    <property type="entry name" value="PAS domain"/>
    <property type="match status" value="4"/>
</dbReference>
<dbReference type="PROSITE" id="PS50113">
    <property type="entry name" value="PAC"/>
    <property type="match status" value="3"/>
</dbReference>